<dbReference type="InterPro" id="IPR050482">
    <property type="entry name" value="Sensor_HK_TwoCompSys"/>
</dbReference>
<keyword evidence="4" id="KW-0812">Transmembrane</keyword>
<name>A0ABT2A0J3_9BURK</name>
<dbReference type="Gene3D" id="1.20.5.1930">
    <property type="match status" value="1"/>
</dbReference>
<evidence type="ECO:0000313" key="7">
    <source>
        <dbReference type="Proteomes" id="UP001205560"/>
    </source>
</evidence>
<dbReference type="SMART" id="SM00387">
    <property type="entry name" value="HATPase_c"/>
    <property type="match status" value="1"/>
</dbReference>
<keyword evidence="7" id="KW-1185">Reference proteome</keyword>
<gene>
    <name evidence="6" type="ORF">NX782_00570</name>
</gene>
<evidence type="ECO:0000256" key="4">
    <source>
        <dbReference type="SAM" id="Phobius"/>
    </source>
</evidence>
<dbReference type="PROSITE" id="PS50109">
    <property type="entry name" value="HIS_KIN"/>
    <property type="match status" value="1"/>
</dbReference>
<sequence length="514" mass="55979">MYFSADPAYRPVRSLPWYQTLLGAVCVLILVLNGVSLVRNLGELKATNASQAQADRVSSRLQYVNLLVTDADSGLRGYFLSGSETYLGPLRTAQRELEGEFETLRTLLADNPSQLKNLAQLQTLVRRRVGLMNESLDVYRHGGLDDIVAIARTQEDLVRMDEIRLQVVVMTQEQNELLAARGAGFYDQYRRTALLGVGINLVAIVVLVLFYHLIWRSFSLRLSAERALQESNDQLETLVAARTEQLSVLSRHLISVSEEEKARLARELHDEMGANLTAIGMALSTVGEHLKDSHPAQAAALGCARKTLLQTVELKRRIIEDLRPSLLDNMGLAAALQSYCSDFARAAQLDCEALVEGDVDSAGPMHAIALFRIAQESLNNVAKYAQARHVVVHLAREGEGLALEVSDDGVGIPPDAMRRPKSHGLLGMRERALLLGGTLTVERGVNGQGTCVQAWVPLAAPAAESLGALSGTSALPAIEQQLQQQAADAQLAIGGSTARFMRVPHPSADDRTRS</sequence>
<reference evidence="6 7" key="1">
    <citation type="submission" date="2022-08" db="EMBL/GenBank/DDBJ databases">
        <title>Reclassification of Massilia species as members of the genera Telluria, Duganella, Pseudoduganella, Mokoshia gen. nov. and Zemynaea gen. nov. using orthogonal and non-orthogonal genome-based approaches.</title>
        <authorList>
            <person name="Bowman J.P."/>
        </authorList>
    </citation>
    <scope>NUCLEOTIDE SEQUENCE [LARGE SCALE GENOMIC DNA]</scope>
    <source>
        <strain evidence="6 7">LMG 28164</strain>
    </source>
</reference>
<dbReference type="CDD" id="cd19410">
    <property type="entry name" value="HK9-like_sensor"/>
    <property type="match status" value="1"/>
</dbReference>
<evidence type="ECO:0000256" key="1">
    <source>
        <dbReference type="ARBA" id="ARBA00022679"/>
    </source>
</evidence>
<dbReference type="InterPro" id="IPR003594">
    <property type="entry name" value="HATPase_dom"/>
</dbReference>
<dbReference type="InterPro" id="IPR005467">
    <property type="entry name" value="His_kinase_dom"/>
</dbReference>
<keyword evidence="4" id="KW-1133">Transmembrane helix</keyword>
<dbReference type="InterPro" id="IPR036890">
    <property type="entry name" value="HATPase_C_sf"/>
</dbReference>
<dbReference type="PANTHER" id="PTHR24421:SF59">
    <property type="entry name" value="OXYGEN SENSOR HISTIDINE KINASE NREB"/>
    <property type="match status" value="1"/>
</dbReference>
<feature type="domain" description="Histidine kinase" evidence="5">
    <location>
        <begin position="370"/>
        <end position="460"/>
    </location>
</feature>
<dbReference type="InterPro" id="IPR007891">
    <property type="entry name" value="CHASE3"/>
</dbReference>
<accession>A0ABT2A0J3</accession>
<proteinExistence type="predicted"/>
<evidence type="ECO:0000256" key="3">
    <source>
        <dbReference type="ARBA" id="ARBA00023012"/>
    </source>
</evidence>
<dbReference type="InterPro" id="IPR011712">
    <property type="entry name" value="Sig_transdc_His_kin_sub3_dim/P"/>
</dbReference>
<keyword evidence="2" id="KW-0418">Kinase</keyword>
<dbReference type="Gene3D" id="3.30.565.10">
    <property type="entry name" value="Histidine kinase-like ATPase, C-terminal domain"/>
    <property type="match status" value="1"/>
</dbReference>
<keyword evidence="4" id="KW-0472">Membrane</keyword>
<organism evidence="6 7">
    <name type="scientific">Massilia norwichensis</name>
    <dbReference type="NCBI Taxonomy" id="1442366"/>
    <lineage>
        <taxon>Bacteria</taxon>
        <taxon>Pseudomonadati</taxon>
        <taxon>Pseudomonadota</taxon>
        <taxon>Betaproteobacteria</taxon>
        <taxon>Burkholderiales</taxon>
        <taxon>Oxalobacteraceae</taxon>
        <taxon>Telluria group</taxon>
        <taxon>Massilia</taxon>
    </lineage>
</organism>
<keyword evidence="1" id="KW-0808">Transferase</keyword>
<evidence type="ECO:0000313" key="6">
    <source>
        <dbReference type="EMBL" id="MCS0587693.1"/>
    </source>
</evidence>
<dbReference type="PANTHER" id="PTHR24421">
    <property type="entry name" value="NITRATE/NITRITE SENSOR PROTEIN NARX-RELATED"/>
    <property type="match status" value="1"/>
</dbReference>
<dbReference type="Proteomes" id="UP001205560">
    <property type="component" value="Unassembled WGS sequence"/>
</dbReference>
<comment type="caution">
    <text evidence="6">The sequence shown here is derived from an EMBL/GenBank/DDBJ whole genome shotgun (WGS) entry which is preliminary data.</text>
</comment>
<dbReference type="RefSeq" id="WP_258843531.1">
    <property type="nucleotide sequence ID" value="NZ_JANUGX010000001.1"/>
</dbReference>
<feature type="transmembrane region" description="Helical" evidence="4">
    <location>
        <begin position="193"/>
        <end position="215"/>
    </location>
</feature>
<evidence type="ECO:0000259" key="5">
    <source>
        <dbReference type="PROSITE" id="PS50109"/>
    </source>
</evidence>
<keyword evidence="3" id="KW-0902">Two-component regulatory system</keyword>
<dbReference type="EMBL" id="JANUGX010000001">
    <property type="protein sequence ID" value="MCS0587693.1"/>
    <property type="molecule type" value="Genomic_DNA"/>
</dbReference>
<dbReference type="Pfam" id="PF05227">
    <property type="entry name" value="CHASE3"/>
    <property type="match status" value="1"/>
</dbReference>
<protein>
    <submittedName>
        <fullName evidence="6">CHASE3 domain-containing protein</fullName>
    </submittedName>
</protein>
<feature type="transmembrane region" description="Helical" evidence="4">
    <location>
        <begin position="20"/>
        <end position="38"/>
    </location>
</feature>
<dbReference type="Pfam" id="PF02518">
    <property type="entry name" value="HATPase_c"/>
    <property type="match status" value="1"/>
</dbReference>
<dbReference type="SUPFAM" id="SSF55874">
    <property type="entry name" value="ATPase domain of HSP90 chaperone/DNA topoisomerase II/histidine kinase"/>
    <property type="match status" value="1"/>
</dbReference>
<dbReference type="CDD" id="cd16917">
    <property type="entry name" value="HATPase_UhpB-NarQ-NarX-like"/>
    <property type="match status" value="1"/>
</dbReference>
<dbReference type="Pfam" id="PF07730">
    <property type="entry name" value="HisKA_3"/>
    <property type="match status" value="1"/>
</dbReference>
<evidence type="ECO:0000256" key="2">
    <source>
        <dbReference type="ARBA" id="ARBA00022777"/>
    </source>
</evidence>